<reference evidence="1" key="1">
    <citation type="submission" date="2023-06" db="EMBL/GenBank/DDBJ databases">
        <title>Genomic Diversity of Vibrio spp. and Metagenomic Analysis of Pathogens in Florida Gulf Coastal Waters Following Hurricane Ian.</title>
        <authorList>
            <person name="Brumfield K.D."/>
        </authorList>
    </citation>
    <scope>NUCLEOTIDE SEQUENCE</scope>
    <source>
        <strain evidence="1">WBS2B-138</strain>
    </source>
</reference>
<evidence type="ECO:0000313" key="1">
    <source>
        <dbReference type="EMBL" id="MDS1821031.1"/>
    </source>
</evidence>
<evidence type="ECO:0000313" key="2">
    <source>
        <dbReference type="Proteomes" id="UP001253193"/>
    </source>
</evidence>
<sequence length="359" mass="40852">MFQLDVSRKELESRILAIIEDFNGNPLAKKQRRLSIINQSLRTLIYGLDAQSSGKKNNEHNLDAFFADSKHQPTEQVEKTTYTLIESYRHESSEEADPFFRSTHDSMEAALHHLYVTVIESNQASLHTMMLQEDVESVISHLSDEELDTLKDELFYGDITEVMNESENGLEFAENIVSLNNVGAMKRLFEIITSNSSIKGDHRIIEETEFCQKPQEQPKQKYVHTISIVADFGSLGVKNYLSAVDPSGAVKEFLRDVAVQTDDEYRRLKPDHSESMLVGEMVMDKSTKINRLIASPLLSPETRSQLELKTNASWNEVIDTLVDSEPLTNLISDKFINVLKHKTKPFIKILSLTTKTEEL</sequence>
<organism evidence="1 2">
    <name type="scientific">Vibrio parahaemolyticus</name>
    <dbReference type="NCBI Taxonomy" id="670"/>
    <lineage>
        <taxon>Bacteria</taxon>
        <taxon>Pseudomonadati</taxon>
        <taxon>Pseudomonadota</taxon>
        <taxon>Gammaproteobacteria</taxon>
        <taxon>Vibrionales</taxon>
        <taxon>Vibrionaceae</taxon>
        <taxon>Vibrio</taxon>
    </lineage>
</organism>
<dbReference type="AlphaFoldDB" id="A0AAW8PZP5"/>
<dbReference type="Proteomes" id="UP001253193">
    <property type="component" value="Unassembled WGS sequence"/>
</dbReference>
<proteinExistence type="predicted"/>
<gene>
    <name evidence="1" type="ORF">QX249_10205</name>
</gene>
<name>A0AAW8PZP5_VIBPH</name>
<protein>
    <submittedName>
        <fullName evidence="1">Uncharacterized protein</fullName>
    </submittedName>
</protein>
<dbReference type="RefSeq" id="WP_311019831.1">
    <property type="nucleotide sequence ID" value="NZ_JAUHGG010000003.1"/>
</dbReference>
<accession>A0AAW8PZP5</accession>
<dbReference type="EMBL" id="JAUHGG010000003">
    <property type="protein sequence ID" value="MDS1821031.1"/>
    <property type="molecule type" value="Genomic_DNA"/>
</dbReference>
<comment type="caution">
    <text evidence="1">The sequence shown here is derived from an EMBL/GenBank/DDBJ whole genome shotgun (WGS) entry which is preliminary data.</text>
</comment>